<feature type="transmembrane region" description="Helical" evidence="2">
    <location>
        <begin position="255"/>
        <end position="276"/>
    </location>
</feature>
<feature type="region of interest" description="Disordered" evidence="1">
    <location>
        <begin position="1"/>
        <end position="36"/>
    </location>
</feature>
<dbReference type="InterPro" id="IPR050879">
    <property type="entry name" value="Acyltransferase_3"/>
</dbReference>
<feature type="transmembrane region" description="Helical" evidence="2">
    <location>
        <begin position="201"/>
        <end position="221"/>
    </location>
</feature>
<evidence type="ECO:0000256" key="2">
    <source>
        <dbReference type="SAM" id="Phobius"/>
    </source>
</evidence>
<feature type="transmembrane region" description="Helical" evidence="2">
    <location>
        <begin position="391"/>
        <end position="409"/>
    </location>
</feature>
<feature type="domain" description="Acyltransferase 3" evidence="3">
    <location>
        <begin position="40"/>
        <end position="366"/>
    </location>
</feature>
<dbReference type="PANTHER" id="PTHR23028:SF53">
    <property type="entry name" value="ACYL_TRANSF_3 DOMAIN-CONTAINING PROTEIN"/>
    <property type="match status" value="1"/>
</dbReference>
<feature type="transmembrane region" description="Helical" evidence="2">
    <location>
        <begin position="103"/>
        <end position="122"/>
    </location>
</feature>
<organism evidence="5 6">
    <name type="scientific">Actinomycetospora chlora</name>
    <dbReference type="NCBI Taxonomy" id="663608"/>
    <lineage>
        <taxon>Bacteria</taxon>
        <taxon>Bacillati</taxon>
        <taxon>Actinomycetota</taxon>
        <taxon>Actinomycetes</taxon>
        <taxon>Pseudonocardiales</taxon>
        <taxon>Pseudonocardiaceae</taxon>
        <taxon>Actinomycetospora</taxon>
    </lineage>
</organism>
<evidence type="ECO:0000256" key="1">
    <source>
        <dbReference type="SAM" id="MobiDB-lite"/>
    </source>
</evidence>
<evidence type="ECO:0000313" key="6">
    <source>
        <dbReference type="Proteomes" id="UP001500928"/>
    </source>
</evidence>
<dbReference type="GO" id="GO:0016746">
    <property type="term" value="F:acyltransferase activity"/>
    <property type="evidence" value="ECO:0007669"/>
    <property type="project" value="UniProtKB-KW"/>
</dbReference>
<proteinExistence type="predicted"/>
<keyword evidence="2" id="KW-0812">Transmembrane</keyword>
<evidence type="ECO:0000313" key="5">
    <source>
        <dbReference type="EMBL" id="GAA4803133.1"/>
    </source>
</evidence>
<dbReference type="InterPro" id="IPR043968">
    <property type="entry name" value="SGNH"/>
</dbReference>
<comment type="caution">
    <text evidence="5">The sequence shown here is derived from an EMBL/GenBank/DDBJ whole genome shotgun (WGS) entry which is preliminary data.</text>
</comment>
<feature type="transmembrane region" description="Helical" evidence="2">
    <location>
        <begin position="171"/>
        <end position="189"/>
    </location>
</feature>
<keyword evidence="6" id="KW-1185">Reference proteome</keyword>
<dbReference type="Pfam" id="PF01757">
    <property type="entry name" value="Acyl_transf_3"/>
    <property type="match status" value="1"/>
</dbReference>
<keyword evidence="5" id="KW-0808">Transferase</keyword>
<feature type="domain" description="SGNH" evidence="4">
    <location>
        <begin position="473"/>
        <end position="684"/>
    </location>
</feature>
<name>A0ABP9C522_9PSEU</name>
<keyword evidence="5" id="KW-0012">Acyltransferase</keyword>
<evidence type="ECO:0000259" key="3">
    <source>
        <dbReference type="Pfam" id="PF01757"/>
    </source>
</evidence>
<dbReference type="Proteomes" id="UP001500928">
    <property type="component" value="Unassembled WGS sequence"/>
</dbReference>
<dbReference type="EMBL" id="BAABHO010000044">
    <property type="protein sequence ID" value="GAA4803133.1"/>
    <property type="molecule type" value="Genomic_DNA"/>
</dbReference>
<reference evidence="6" key="1">
    <citation type="journal article" date="2019" name="Int. J. Syst. Evol. Microbiol.">
        <title>The Global Catalogue of Microorganisms (GCM) 10K type strain sequencing project: providing services to taxonomists for standard genome sequencing and annotation.</title>
        <authorList>
            <consortium name="The Broad Institute Genomics Platform"/>
            <consortium name="The Broad Institute Genome Sequencing Center for Infectious Disease"/>
            <person name="Wu L."/>
            <person name="Ma J."/>
        </authorList>
    </citation>
    <scope>NUCLEOTIDE SEQUENCE [LARGE SCALE GENOMIC DNA]</scope>
    <source>
        <strain evidence="6">JCM 17979</strain>
    </source>
</reference>
<feature type="transmembrane region" description="Helical" evidence="2">
    <location>
        <begin position="64"/>
        <end position="82"/>
    </location>
</feature>
<accession>A0ABP9C522</accession>
<dbReference type="InterPro" id="IPR002656">
    <property type="entry name" value="Acyl_transf_3_dom"/>
</dbReference>
<dbReference type="PANTHER" id="PTHR23028">
    <property type="entry name" value="ACETYLTRANSFERASE"/>
    <property type="match status" value="1"/>
</dbReference>
<evidence type="ECO:0000259" key="4">
    <source>
        <dbReference type="Pfam" id="PF19040"/>
    </source>
</evidence>
<dbReference type="RefSeq" id="WP_345420790.1">
    <property type="nucleotide sequence ID" value="NZ_BAABHO010000044.1"/>
</dbReference>
<gene>
    <name evidence="5" type="ORF">GCM10023200_45450</name>
</gene>
<dbReference type="Pfam" id="PF19040">
    <property type="entry name" value="SGNH"/>
    <property type="match status" value="1"/>
</dbReference>
<keyword evidence="2" id="KW-1133">Transmembrane helix</keyword>
<feature type="transmembrane region" description="Helical" evidence="2">
    <location>
        <begin position="351"/>
        <end position="371"/>
    </location>
</feature>
<feature type="transmembrane region" description="Helical" evidence="2">
    <location>
        <begin position="282"/>
        <end position="300"/>
    </location>
</feature>
<protein>
    <submittedName>
        <fullName evidence="5">Acyltransferase family protein</fullName>
    </submittedName>
</protein>
<keyword evidence="2" id="KW-0472">Membrane</keyword>
<sequence>MTSTARPDGAYRADRADATAPARPPGQAPDRAPRPGFRPEVEGLRALASLLVVVYHVWVGRVSGGVDVFFVLSGFLAAGQLTRAAEHGTLDVVARWGRTLRRLLPATAVVLLGTMVASLVWLPPSRWPQTLREVAASTVFAENWRLAADAVDYYAARDAASVVQHFWSLSIQGQFALLFPVAVLAAVALGRRAGSSPRTAVLVLVAVVTATSFVYGVVLTASDQQLAYFHSGTRLWELTAGALLALAVDRLRPALGLRVVLGWLGVAGLVVCGLVLDVEGGFPGYLALWPVLCAAAVLVAGTSGHPAAADQLLAAPAAQYLGRISFPLYLWHWPVLLLALQATHREEPGPLLGAAIILTSLVLAAATEALVERPLGRLAARRPGRAHGYRVAVAALVPVLVVALGWQALTTVLATPQGRLGDPDHPGAAIRQPGFAYRGATPAELLPPAVASYDDWVYYKDAGSGCTWEPYPVLEQCTYVDAPDPAAPAIVLIGDSHMQQFLPAVAPVARERGWRVLTLIRGNCPFSTGSETTGEPECAATNQAAIEHVRATRPALVIADASRNVRRGLTETTPPGFVAAWQAVGAAGVPVLAVRDNPRFDAAPASCIDTWGRGAAKCLVPRDDLYAPTLAVPPGGLPANTSVLDLSDSICDDRWCPPEMGNVLVYLDDNHLTATFSASLAPVVGPRVAALVDR</sequence>